<reference evidence="13 14" key="1">
    <citation type="submission" date="2024-06" db="EMBL/GenBank/DDBJ databases">
        <authorList>
            <person name="Kraege A."/>
            <person name="Thomma B."/>
        </authorList>
    </citation>
    <scope>NUCLEOTIDE SEQUENCE [LARGE SCALE GENOMIC DNA]</scope>
</reference>
<evidence type="ECO:0000256" key="10">
    <source>
        <dbReference type="ARBA" id="ARBA00031607"/>
    </source>
</evidence>
<protein>
    <recommendedName>
        <fullName evidence="4">phosphoribosylaminoimidazole carboxylase</fullName>
        <ecNumber evidence="4">4.1.1.21</ecNumber>
    </recommendedName>
    <alternativeName>
        <fullName evidence="10">AIR carboxylase</fullName>
    </alternativeName>
</protein>
<dbReference type="SUPFAM" id="SSF52255">
    <property type="entry name" value="N5-CAIR mutase (phosphoribosylaminoimidazole carboxylase, PurE)"/>
    <property type="match status" value="1"/>
</dbReference>
<dbReference type="PROSITE" id="PS50975">
    <property type="entry name" value="ATP_GRASP"/>
    <property type="match status" value="1"/>
</dbReference>
<dbReference type="InterPro" id="IPR011054">
    <property type="entry name" value="Rudment_hybrid_motif"/>
</dbReference>
<dbReference type="InterPro" id="IPR016301">
    <property type="entry name" value="Ade2_fungi/plant"/>
</dbReference>
<evidence type="ECO:0000256" key="2">
    <source>
        <dbReference type="ARBA" id="ARBA00004747"/>
    </source>
</evidence>
<dbReference type="HAMAP" id="MF_01929">
    <property type="entry name" value="PurE_classI"/>
    <property type="match status" value="1"/>
</dbReference>
<dbReference type="InterPro" id="IPR013815">
    <property type="entry name" value="ATP_grasp_subdomain_1"/>
</dbReference>
<dbReference type="Gene3D" id="3.40.50.20">
    <property type="match status" value="1"/>
</dbReference>
<sequence length="582" mass="61296">MSIKTQHSTAISDVGLPRAAVLGVLGGGQLGKMLAADAARMGINMEVLDPTPDCPASRVARHTLGSFKEPESIRSFAHGVDVLTVEIEHIDAKALEDVMQDLGIDVEPTPATLRLIQDKLLQKQHFRSAGVPVGDFCGVEDAAAVRSAVDTFGAPLMLKARRGAYDGRGNAVVKHASDIDAAVASLGGVEHGLYAERWAPFVKELAVMVARSRDGGTRAFPVVETIHRNSILLVTEAPAHVPEDVRRRAREVAESAVACLDGAGVFGVEMFLLEDGEILLNEVAPRPHNSGHYTIEGCATSQFEQHLRAVMGWPLGSPDLMVNSCIMLNILGEADGEEGLQRAHEVMARAYAVAGASVHWYGKAEVALQRKIGHVTITAPDRQTALASLSQIDSEAAAALSASTDGNDAGSSAPQVGIIMGSDSDLATMKAAAEVLRDFSIRAEVTVVSAHRTPDRMLEYARSAHKRGIKAIIAGAGGAAHLPGMVAALTPLPVIGVPVKPAGAHLDGLDALLSIVQMPRGVPVATVAIGNAANAGLLAARIIGAHDPAMLQRMLDYQQGMKSTVLQKAARLEQEGWESYTL</sequence>
<evidence type="ECO:0000256" key="7">
    <source>
        <dbReference type="ARBA" id="ARBA00022793"/>
    </source>
</evidence>
<dbReference type="NCBIfam" id="NF004679">
    <property type="entry name" value="PRK06019.1-5"/>
    <property type="match status" value="1"/>
</dbReference>
<comment type="pathway">
    <text evidence="2">Purine metabolism; IMP biosynthesis via de novo pathway; 5-amino-1-(5-phospho-D-ribosyl)imidazole-4-carboxylate from 5-amino-1-(5-phospho-D-ribosyl)imidazole (carboxylase route): step 1/1.</text>
</comment>
<dbReference type="Pfam" id="PF22660">
    <property type="entry name" value="RS_preATP-grasp-like"/>
    <property type="match status" value="1"/>
</dbReference>
<evidence type="ECO:0000313" key="13">
    <source>
        <dbReference type="EMBL" id="CAL5229807.1"/>
    </source>
</evidence>
<dbReference type="NCBIfam" id="TIGR01161">
    <property type="entry name" value="purK"/>
    <property type="match status" value="1"/>
</dbReference>
<name>A0ABP1GD73_9CHLO</name>
<proteinExistence type="inferred from homology"/>
<evidence type="ECO:0000256" key="3">
    <source>
        <dbReference type="ARBA" id="ARBA00006114"/>
    </source>
</evidence>
<dbReference type="PANTHER" id="PTHR11609">
    <property type="entry name" value="PURINE BIOSYNTHESIS PROTEIN 6/7, PUR6/7"/>
    <property type="match status" value="1"/>
</dbReference>
<dbReference type="Gene3D" id="3.30.1490.20">
    <property type="entry name" value="ATP-grasp fold, A domain"/>
    <property type="match status" value="1"/>
</dbReference>
<comment type="similarity">
    <text evidence="3">In the C-terminal section; belongs to the AIR carboxylase family. Class I subfamily.</text>
</comment>
<evidence type="ECO:0000256" key="6">
    <source>
        <dbReference type="ARBA" id="ARBA00022755"/>
    </source>
</evidence>
<accession>A0ABP1GD73</accession>
<evidence type="ECO:0000256" key="8">
    <source>
        <dbReference type="ARBA" id="ARBA00022840"/>
    </source>
</evidence>
<dbReference type="Proteomes" id="UP001497392">
    <property type="component" value="Unassembled WGS sequence"/>
</dbReference>
<keyword evidence="5 11" id="KW-0547">Nucleotide-binding</keyword>
<evidence type="ECO:0000259" key="12">
    <source>
        <dbReference type="PROSITE" id="PS50975"/>
    </source>
</evidence>
<dbReference type="EMBL" id="CAXHTA020000021">
    <property type="protein sequence ID" value="CAL5229807.1"/>
    <property type="molecule type" value="Genomic_DNA"/>
</dbReference>
<gene>
    <name evidence="13" type="primary">g13205</name>
    <name evidence="13" type="ORF">VP750_LOCUS11713</name>
</gene>
<dbReference type="SMART" id="SM01001">
    <property type="entry name" value="AIRC"/>
    <property type="match status" value="1"/>
</dbReference>
<comment type="catalytic activity">
    <reaction evidence="1">
        <text>5-amino-1-(5-phospho-D-ribosyl)imidazole-4-carboxylate + H(+) = 5-amino-1-(5-phospho-beta-D-ribosyl)imidazole + CO2</text>
        <dbReference type="Rhea" id="RHEA:10792"/>
        <dbReference type="ChEBI" id="CHEBI:15378"/>
        <dbReference type="ChEBI" id="CHEBI:16526"/>
        <dbReference type="ChEBI" id="CHEBI:77657"/>
        <dbReference type="ChEBI" id="CHEBI:137981"/>
        <dbReference type="EC" id="4.1.1.21"/>
    </reaction>
</comment>
<keyword evidence="14" id="KW-1185">Reference proteome</keyword>
<dbReference type="Pfam" id="PF17769">
    <property type="entry name" value="PurK_C"/>
    <property type="match status" value="1"/>
</dbReference>
<dbReference type="PANTHER" id="PTHR11609:SF5">
    <property type="entry name" value="PHOSPHORIBOSYLAMINOIMIDAZOLE CARBOXYLASE"/>
    <property type="match status" value="1"/>
</dbReference>
<evidence type="ECO:0000256" key="1">
    <source>
        <dbReference type="ARBA" id="ARBA00001244"/>
    </source>
</evidence>
<dbReference type="SUPFAM" id="SSF56059">
    <property type="entry name" value="Glutathione synthetase ATP-binding domain-like"/>
    <property type="match status" value="1"/>
</dbReference>
<keyword evidence="7" id="KW-0210">Decarboxylase</keyword>
<dbReference type="NCBIfam" id="TIGR01162">
    <property type="entry name" value="purE"/>
    <property type="match status" value="1"/>
</dbReference>
<dbReference type="InterPro" id="IPR000031">
    <property type="entry name" value="PurE_dom"/>
</dbReference>
<dbReference type="SUPFAM" id="SSF51246">
    <property type="entry name" value="Rudiment single hybrid motif"/>
    <property type="match status" value="1"/>
</dbReference>
<dbReference type="InterPro" id="IPR033747">
    <property type="entry name" value="PurE_ClassI"/>
</dbReference>
<dbReference type="InterPro" id="IPR003135">
    <property type="entry name" value="ATP-grasp_carboxylate-amine"/>
</dbReference>
<comment type="caution">
    <text evidence="13">The sequence shown here is derived from an EMBL/GenBank/DDBJ whole genome shotgun (WGS) entry which is preliminary data.</text>
</comment>
<evidence type="ECO:0000256" key="11">
    <source>
        <dbReference type="PROSITE-ProRule" id="PRU00409"/>
    </source>
</evidence>
<dbReference type="Pfam" id="PF02222">
    <property type="entry name" value="ATP-grasp"/>
    <property type="match status" value="1"/>
</dbReference>
<evidence type="ECO:0000256" key="9">
    <source>
        <dbReference type="ARBA" id="ARBA00023239"/>
    </source>
</evidence>
<dbReference type="PIRSF" id="PIRSF001340">
    <property type="entry name" value="AIR_carboxylase"/>
    <property type="match status" value="1"/>
</dbReference>
<dbReference type="InterPro" id="IPR011761">
    <property type="entry name" value="ATP-grasp"/>
</dbReference>
<dbReference type="HAMAP" id="MF_01928">
    <property type="entry name" value="PurK"/>
    <property type="match status" value="1"/>
</dbReference>
<evidence type="ECO:0000313" key="14">
    <source>
        <dbReference type="Proteomes" id="UP001497392"/>
    </source>
</evidence>
<dbReference type="InterPro" id="IPR005875">
    <property type="entry name" value="PurK"/>
</dbReference>
<keyword evidence="8 11" id="KW-0067">ATP-binding</keyword>
<dbReference type="Pfam" id="PF00731">
    <property type="entry name" value="AIRC"/>
    <property type="match status" value="1"/>
</dbReference>
<feature type="domain" description="ATP-grasp" evidence="12">
    <location>
        <begin position="123"/>
        <end position="311"/>
    </location>
</feature>
<dbReference type="EC" id="4.1.1.21" evidence="4"/>
<keyword evidence="9" id="KW-0456">Lyase</keyword>
<organism evidence="13 14">
    <name type="scientific">Coccomyxa viridis</name>
    <dbReference type="NCBI Taxonomy" id="1274662"/>
    <lineage>
        <taxon>Eukaryota</taxon>
        <taxon>Viridiplantae</taxon>
        <taxon>Chlorophyta</taxon>
        <taxon>core chlorophytes</taxon>
        <taxon>Trebouxiophyceae</taxon>
        <taxon>Trebouxiophyceae incertae sedis</taxon>
        <taxon>Coccomyxaceae</taxon>
        <taxon>Coccomyxa</taxon>
    </lineage>
</organism>
<evidence type="ECO:0000256" key="4">
    <source>
        <dbReference type="ARBA" id="ARBA00012329"/>
    </source>
</evidence>
<dbReference type="InterPro" id="IPR016185">
    <property type="entry name" value="PreATP-grasp_dom_sf"/>
</dbReference>
<keyword evidence="6" id="KW-0658">Purine biosynthesis</keyword>
<evidence type="ECO:0000256" key="5">
    <source>
        <dbReference type="ARBA" id="ARBA00022741"/>
    </source>
</evidence>
<dbReference type="Gene3D" id="3.40.50.1970">
    <property type="match status" value="1"/>
</dbReference>
<dbReference type="InterPro" id="IPR054350">
    <property type="entry name" value="PurT/PurK_preATP-grasp"/>
</dbReference>
<dbReference type="SUPFAM" id="SSF52440">
    <property type="entry name" value="PreATP-grasp domain"/>
    <property type="match status" value="1"/>
</dbReference>
<dbReference type="Gene3D" id="3.30.470.20">
    <property type="entry name" value="ATP-grasp fold, B domain"/>
    <property type="match status" value="1"/>
</dbReference>
<dbReference type="InterPro" id="IPR040686">
    <property type="entry name" value="PurK_C"/>
</dbReference>